<evidence type="ECO:0000313" key="2">
    <source>
        <dbReference type="Proteomes" id="UP001430953"/>
    </source>
</evidence>
<accession>A0AAW2EBF8</accession>
<dbReference type="AlphaFoldDB" id="A0AAW2EBF8"/>
<dbReference type="EMBL" id="JADYXP020000028">
    <property type="protein sequence ID" value="KAL0099142.1"/>
    <property type="molecule type" value="Genomic_DNA"/>
</dbReference>
<protein>
    <submittedName>
        <fullName evidence="1">Uncharacterized protein</fullName>
    </submittedName>
</protein>
<proteinExistence type="predicted"/>
<sequence length="145" mass="16904">MKMAFSNSHKCHIVILNEFNEDTNKRNDLSTSFESDDIFNLPTQKMNNSTINKSSNSIIQSQKLNEINKIVDDMESMQKDTAATHINTKSVDYRTKVNLDCENIDYELAPTQLFNKIDKTKKISIYEKDFTSKFCKIFWNRKAMT</sequence>
<dbReference type="Proteomes" id="UP001430953">
    <property type="component" value="Unassembled WGS sequence"/>
</dbReference>
<name>A0AAW2EBF8_9HYME</name>
<organism evidence="1 2">
    <name type="scientific">Cardiocondyla obscurior</name>
    <dbReference type="NCBI Taxonomy" id="286306"/>
    <lineage>
        <taxon>Eukaryota</taxon>
        <taxon>Metazoa</taxon>
        <taxon>Ecdysozoa</taxon>
        <taxon>Arthropoda</taxon>
        <taxon>Hexapoda</taxon>
        <taxon>Insecta</taxon>
        <taxon>Pterygota</taxon>
        <taxon>Neoptera</taxon>
        <taxon>Endopterygota</taxon>
        <taxon>Hymenoptera</taxon>
        <taxon>Apocrita</taxon>
        <taxon>Aculeata</taxon>
        <taxon>Formicoidea</taxon>
        <taxon>Formicidae</taxon>
        <taxon>Myrmicinae</taxon>
        <taxon>Cardiocondyla</taxon>
    </lineage>
</organism>
<gene>
    <name evidence="1" type="ORF">PUN28_020010</name>
</gene>
<reference evidence="1 2" key="1">
    <citation type="submission" date="2023-03" db="EMBL/GenBank/DDBJ databases">
        <title>High recombination rates correlate with genetic variation in Cardiocondyla obscurior ants.</title>
        <authorList>
            <person name="Errbii M."/>
        </authorList>
    </citation>
    <scope>NUCLEOTIDE SEQUENCE [LARGE SCALE GENOMIC DNA]</scope>
    <source>
        <strain evidence="1">Alpha-2009</strain>
        <tissue evidence="1">Whole body</tissue>
    </source>
</reference>
<keyword evidence="2" id="KW-1185">Reference proteome</keyword>
<evidence type="ECO:0000313" key="1">
    <source>
        <dbReference type="EMBL" id="KAL0099142.1"/>
    </source>
</evidence>
<comment type="caution">
    <text evidence="1">The sequence shown here is derived from an EMBL/GenBank/DDBJ whole genome shotgun (WGS) entry which is preliminary data.</text>
</comment>